<keyword evidence="3" id="KW-0949">S-adenosyl-L-methionine</keyword>
<dbReference type="InterPro" id="IPR050362">
    <property type="entry name" value="Cation-dep_OMT"/>
</dbReference>
<dbReference type="PANTHER" id="PTHR10509:SF14">
    <property type="entry name" value="CAFFEOYL-COA O-METHYLTRANSFERASE 3-RELATED"/>
    <property type="match status" value="1"/>
</dbReference>
<evidence type="ECO:0000313" key="4">
    <source>
        <dbReference type="EMBL" id="AXF84676.1"/>
    </source>
</evidence>
<dbReference type="CDD" id="cd02440">
    <property type="entry name" value="AdoMet_MTases"/>
    <property type="match status" value="1"/>
</dbReference>
<dbReference type="EMBL" id="CP031124">
    <property type="protein sequence ID" value="AXF84676.1"/>
    <property type="molecule type" value="Genomic_DNA"/>
</dbReference>
<dbReference type="EC" id="2.1.1.-" evidence="4"/>
<reference evidence="5" key="1">
    <citation type="submission" date="2018-07" db="EMBL/GenBank/DDBJ databases">
        <authorList>
            <person name="Kim H."/>
        </authorList>
    </citation>
    <scope>NUCLEOTIDE SEQUENCE [LARGE SCALE GENOMIC DNA]</scope>
    <source>
        <strain evidence="5">F02</strain>
    </source>
</reference>
<dbReference type="Proteomes" id="UP000252182">
    <property type="component" value="Chromosome"/>
</dbReference>
<dbReference type="GO" id="GO:0032259">
    <property type="term" value="P:methylation"/>
    <property type="evidence" value="ECO:0007669"/>
    <property type="project" value="UniProtKB-KW"/>
</dbReference>
<keyword evidence="5" id="KW-1185">Reference proteome</keyword>
<dbReference type="PROSITE" id="PS51682">
    <property type="entry name" value="SAM_OMT_I"/>
    <property type="match status" value="1"/>
</dbReference>
<gene>
    <name evidence="4" type="ORF">DTO96_100386</name>
</gene>
<keyword evidence="1 4" id="KW-0489">Methyltransferase</keyword>
<dbReference type="AlphaFoldDB" id="A0A345D8I8"/>
<dbReference type="SUPFAM" id="SSF53335">
    <property type="entry name" value="S-adenosyl-L-methionine-dependent methyltransferases"/>
    <property type="match status" value="1"/>
</dbReference>
<name>A0A345D8I8_9BURK</name>
<dbReference type="GO" id="GO:0008757">
    <property type="term" value="F:S-adenosylmethionine-dependent methyltransferase activity"/>
    <property type="evidence" value="ECO:0007669"/>
    <property type="project" value="TreeGrafter"/>
</dbReference>
<evidence type="ECO:0000256" key="2">
    <source>
        <dbReference type="ARBA" id="ARBA00022679"/>
    </source>
</evidence>
<dbReference type="RefSeq" id="WP_114561950.1">
    <property type="nucleotide sequence ID" value="NZ_CP031124.1"/>
</dbReference>
<proteinExistence type="predicted"/>
<dbReference type="InterPro" id="IPR002935">
    <property type="entry name" value="SAM_O-MeTrfase"/>
</dbReference>
<dbReference type="GO" id="GO:0008171">
    <property type="term" value="F:O-methyltransferase activity"/>
    <property type="evidence" value="ECO:0007669"/>
    <property type="project" value="InterPro"/>
</dbReference>
<organism evidence="4 5">
    <name type="scientific">Ephemeroptericola cinctiostellae</name>
    <dbReference type="NCBI Taxonomy" id="2268024"/>
    <lineage>
        <taxon>Bacteria</taxon>
        <taxon>Pseudomonadati</taxon>
        <taxon>Pseudomonadota</taxon>
        <taxon>Betaproteobacteria</taxon>
        <taxon>Burkholderiales</taxon>
        <taxon>Burkholderiaceae</taxon>
        <taxon>Ephemeroptericola</taxon>
    </lineage>
</organism>
<protein>
    <submittedName>
        <fullName evidence="4">O-methyltransferase</fullName>
        <ecNumber evidence="4">2.1.1.-</ecNumber>
    </submittedName>
</protein>
<evidence type="ECO:0000313" key="5">
    <source>
        <dbReference type="Proteomes" id="UP000252182"/>
    </source>
</evidence>
<dbReference type="Pfam" id="PF01596">
    <property type="entry name" value="Methyltransf_3"/>
    <property type="match status" value="1"/>
</dbReference>
<dbReference type="OrthoDB" id="9799672at2"/>
<dbReference type="Gene3D" id="3.40.50.150">
    <property type="entry name" value="Vaccinia Virus protein VP39"/>
    <property type="match status" value="1"/>
</dbReference>
<evidence type="ECO:0000256" key="1">
    <source>
        <dbReference type="ARBA" id="ARBA00022603"/>
    </source>
</evidence>
<dbReference type="PANTHER" id="PTHR10509">
    <property type="entry name" value="O-METHYLTRANSFERASE-RELATED"/>
    <property type="match status" value="1"/>
</dbReference>
<sequence>MNNDLKQLLTELEHFGQQNDLNAAHRDEKMLNITHDTGVFLAHLVHAMGATRILEIGTSNGYSTLWLAHATAQLNGHVTTIERDAAKIEQAKINFNRAHLADHIMQVEADAGQLLRDVQASAFDIIFLDSDRSAYLDWWPHLRQAIRVGGALVVDNATSHAPEMQTFMDMVSADAQFSNKLVDIGNGEFMAIRTA</sequence>
<keyword evidence="2 4" id="KW-0808">Transferase</keyword>
<accession>A0A345D8I8</accession>
<dbReference type="InterPro" id="IPR029063">
    <property type="entry name" value="SAM-dependent_MTases_sf"/>
</dbReference>
<dbReference type="KEGG" id="hyf:DTO96_100386"/>
<evidence type="ECO:0000256" key="3">
    <source>
        <dbReference type="ARBA" id="ARBA00022691"/>
    </source>
</evidence>